<dbReference type="SUPFAM" id="SSF103506">
    <property type="entry name" value="Mitochondrial carrier"/>
    <property type="match status" value="1"/>
</dbReference>
<keyword evidence="5 6" id="KW-0472">Membrane</keyword>
<dbReference type="GO" id="GO:0016020">
    <property type="term" value="C:membrane"/>
    <property type="evidence" value="ECO:0007669"/>
    <property type="project" value="UniProtKB-SubCell"/>
</dbReference>
<keyword evidence="4" id="KW-0677">Repeat</keyword>
<evidence type="ECO:0000256" key="3">
    <source>
        <dbReference type="ARBA" id="ARBA00022692"/>
    </source>
</evidence>
<dbReference type="PRINTS" id="PR00926">
    <property type="entry name" value="MITOCARRIER"/>
</dbReference>
<evidence type="ECO:0000256" key="6">
    <source>
        <dbReference type="PROSITE-ProRule" id="PRU00282"/>
    </source>
</evidence>
<accession>A0A7R9Y8H6</accession>
<dbReference type="InterPro" id="IPR023395">
    <property type="entry name" value="MCP_dom_sf"/>
</dbReference>
<dbReference type="GO" id="GO:0055085">
    <property type="term" value="P:transmembrane transport"/>
    <property type="evidence" value="ECO:0007669"/>
    <property type="project" value="InterPro"/>
</dbReference>
<gene>
    <name evidence="8" type="ORF">PCOL08062_LOCUS11936</name>
</gene>
<dbReference type="PANTHER" id="PTHR24089">
    <property type="entry name" value="SOLUTE CARRIER FAMILY 25"/>
    <property type="match status" value="1"/>
</dbReference>
<evidence type="ECO:0000313" key="8">
    <source>
        <dbReference type="EMBL" id="CAD8250404.1"/>
    </source>
</evidence>
<protein>
    <submittedName>
        <fullName evidence="8">Uncharacterized protein</fullName>
    </submittedName>
</protein>
<comment type="subcellular location">
    <subcellularLocation>
        <location evidence="1">Membrane</location>
        <topology evidence="1">Multi-pass membrane protein</topology>
    </subcellularLocation>
</comment>
<dbReference type="InterPro" id="IPR002067">
    <property type="entry name" value="MCP"/>
</dbReference>
<evidence type="ECO:0000256" key="5">
    <source>
        <dbReference type="ARBA" id="ARBA00023136"/>
    </source>
</evidence>
<evidence type="ECO:0000256" key="2">
    <source>
        <dbReference type="ARBA" id="ARBA00022448"/>
    </source>
</evidence>
<feature type="repeat" description="Solcar" evidence="6">
    <location>
        <begin position="413"/>
        <end position="503"/>
    </location>
</feature>
<comment type="similarity">
    <text evidence="7">Belongs to the mitochondrial carrier (TC 2.A.29) family.</text>
</comment>
<dbReference type="Pfam" id="PF00153">
    <property type="entry name" value="Mito_carr"/>
    <property type="match status" value="3"/>
</dbReference>
<dbReference type="Gene3D" id="1.50.40.10">
    <property type="entry name" value="Mitochondrial carrier domain"/>
    <property type="match status" value="1"/>
</dbReference>
<organism evidence="8">
    <name type="scientific">Prasinoderma coloniale</name>
    <dbReference type="NCBI Taxonomy" id="156133"/>
    <lineage>
        <taxon>Eukaryota</taxon>
        <taxon>Viridiplantae</taxon>
        <taxon>Prasinodermophyta</taxon>
        <taxon>Prasinodermophyceae</taxon>
        <taxon>Prasinodermales</taxon>
        <taxon>Prasinodermaceae</taxon>
        <taxon>Prasinoderma</taxon>
    </lineage>
</organism>
<reference evidence="8" key="1">
    <citation type="submission" date="2021-01" db="EMBL/GenBank/DDBJ databases">
        <authorList>
            <person name="Corre E."/>
            <person name="Pelletier E."/>
            <person name="Niang G."/>
            <person name="Scheremetjew M."/>
            <person name="Finn R."/>
            <person name="Kale V."/>
            <person name="Holt S."/>
            <person name="Cochrane G."/>
            <person name="Meng A."/>
            <person name="Brown T."/>
            <person name="Cohen L."/>
        </authorList>
    </citation>
    <scope>NUCLEOTIDE SEQUENCE</scope>
    <source>
        <strain evidence="8">CCMP1413</strain>
    </source>
</reference>
<dbReference type="AlphaFoldDB" id="A0A7R9Y8H6"/>
<evidence type="ECO:0000256" key="7">
    <source>
        <dbReference type="RuleBase" id="RU000488"/>
    </source>
</evidence>
<evidence type="ECO:0000256" key="1">
    <source>
        <dbReference type="ARBA" id="ARBA00004141"/>
    </source>
</evidence>
<sequence length="527" mass="53945">MASAVASTVSSNAPHPSASSLEALSQYAHAHSLPPCYLQQHVAAVGEANLTLDAFKASVARREASLRAAFAQASMDGDTVTFEALRRAAPRVCVLAPAGGCSCTTVSFRADEVQRMLNAMGRRRAASRASDGDVRAVTYEEFRDFFADMPPDAIVWDYWARSSEACLLECGCGTVDVQSPSARGGNPLRHLVAGAVAGAASRTITAPLETIRLQAVAAARSSAARAVSAGAAAAPPSLAATVRGIAEREGVTALWRGNTAMVMRSAPQKGIDFFTYNAYKSALGELATRLGVQKGAARADGADGDVLATRLTAGALAGATSTVLLYPLDVVRTRLAVGAVPGLEAAGSRPGGVSAVLGAAATIARKEGVGALYRGLGYAVAAIIPEAAVTYGTYDALSNLTSAAYRRRYGSEPPVALGVVCGAAAATIGQTLAYPLEVVTRRVSLGKGAVTATGARANLLAQLAAVVRTEGLGALYSGISAATLRVLPMGIVSFTVYEATKRALERSALAPLPPADAAARPRAQCVQ</sequence>
<proteinExistence type="inferred from homology"/>
<dbReference type="EMBL" id="HBDZ01015464">
    <property type="protein sequence ID" value="CAD8250404.1"/>
    <property type="molecule type" value="Transcribed_RNA"/>
</dbReference>
<dbReference type="PROSITE" id="PS50920">
    <property type="entry name" value="SOLCAR"/>
    <property type="match status" value="3"/>
</dbReference>
<keyword evidence="2 7" id="KW-0813">Transport</keyword>
<feature type="repeat" description="Solcar" evidence="6">
    <location>
        <begin position="185"/>
        <end position="282"/>
    </location>
</feature>
<dbReference type="InterPro" id="IPR018108">
    <property type="entry name" value="MCP_transmembrane"/>
</dbReference>
<keyword evidence="3 6" id="KW-0812">Transmembrane</keyword>
<name>A0A7R9Y8H6_9VIRI</name>
<evidence type="ECO:0000256" key="4">
    <source>
        <dbReference type="ARBA" id="ARBA00022737"/>
    </source>
</evidence>
<feature type="repeat" description="Solcar" evidence="6">
    <location>
        <begin position="305"/>
        <end position="400"/>
    </location>
</feature>